<keyword evidence="3" id="KW-1185">Reference proteome</keyword>
<evidence type="ECO:0000313" key="2">
    <source>
        <dbReference type="EMBL" id="OWK32301.1"/>
    </source>
</evidence>
<organism evidence="2 3">
    <name type="scientific">Sphingomonas mucosissima</name>
    <dbReference type="NCBI Taxonomy" id="370959"/>
    <lineage>
        <taxon>Bacteria</taxon>
        <taxon>Pseudomonadati</taxon>
        <taxon>Pseudomonadota</taxon>
        <taxon>Alphaproteobacteria</taxon>
        <taxon>Sphingomonadales</taxon>
        <taxon>Sphingomonadaceae</taxon>
        <taxon>Sphingomonas</taxon>
    </lineage>
</organism>
<sequence length="1028" mass="106984">MIVVTPAGTIALGTVETAPTIGIIDYSRRVTDDFGVTTVVERGFARRMSVRLAIASDQVDAVQAELARLRASVATWIADDRFNSLSFQGFLKEFSIDLPGTQISYCSLTVESLVEPPAPAEGGGDPAPAGQSSSLRLILPMAVTDATLLAASVPEADYPLWSAGTIYGVGARVIVPSTHRIYESAGEGNVGDDPAGLSSKWIDIGPTNRWAMFDQALGTATTSAGAIEVVINTGTANAIALLDLTGSTVRVVAAGYDRTVPIGAGAVTFFDLPGGAVTVTIAGDQVACGTLLVGQLMALGITEAGAGAGITDFSRKVVDDFGEVTLVERAYAKRMTANALIRTDAVDLVASRIAAVRARPSLWIGQAGVDSLTVYGLFRDFSIEVGETVSKLSLSIEGLSKAAPLADPNAPIDAVVARLAEIRADVDAIASDGVITAGREKGRLVQDYLVLLNWLSAIEARFAALGSPEDIAAARIAALAARAALDELLLSYLPAWNDLTTDTVINSGQLRATWVSTEQAIATYAAAVTGRKGDPGQDAPLVRFQWSINGVDGWHDHFFGADAFQRQSNDDGATWGPAYRVVGEAGVVGPDGTSPSIVFRRSPDQPAAPGDSTGNPPAGWSDGPPQGTEILWQSKATFRGATQLTSWSVPVRISGKDGASAPLVRTQWSINGVDGWHDNFFGADAYQRQSNDDGATWGPAYRVVGEAGTLGADGTSPSIVFTRSATVPSAPPDNSGNPPAGWSDGPPAGTEYLWQSKATFRGMMQLTSWSTPQRISGEDGENGTDGFVIEAIAPFVIPVFSSGAAKPSWTGGAGVIRLRKGGAVITIGVSYSIENAVNMAGLSLIGAEFGFAGLTGDTGSFDIVANFAGIGYRTRVEVKKVYDGSAAFRGSVALSGTVSGGVAYIGLGQTPIPGGSTVILSASCNYSEPDSNNNTAYFAGKIYLYYRNITDDGPLTLLGSVQGSTAYRINNGTLQEPDMESAGGSVSASFSFLSAETDKIYAYEARLEALGTNFQVTIGGTMKMEVVG</sequence>
<feature type="compositionally biased region" description="Polar residues" evidence="1">
    <location>
        <begin position="725"/>
        <end position="737"/>
    </location>
</feature>
<feature type="region of interest" description="Disordered" evidence="1">
    <location>
        <begin position="725"/>
        <end position="748"/>
    </location>
</feature>
<evidence type="ECO:0000313" key="3">
    <source>
        <dbReference type="Proteomes" id="UP000197783"/>
    </source>
</evidence>
<accession>A0A245ZRD7</accession>
<protein>
    <submittedName>
        <fullName evidence="2">Uncharacterized protein</fullName>
    </submittedName>
</protein>
<name>A0A245ZRD7_9SPHN</name>
<evidence type="ECO:0000256" key="1">
    <source>
        <dbReference type="SAM" id="MobiDB-lite"/>
    </source>
</evidence>
<dbReference type="CDD" id="cd15482">
    <property type="entry name" value="Sialidase_non-viral"/>
    <property type="match status" value="1"/>
</dbReference>
<proteinExistence type="predicted"/>
<reference evidence="2 3" key="1">
    <citation type="submission" date="2017-03" db="EMBL/GenBank/DDBJ databases">
        <title>Genome sequence of Sphingomonas mucosissima DSM 17494.</title>
        <authorList>
            <person name="Poehlein A."/>
            <person name="Wuebbeler J.H."/>
            <person name="Steinbuechel A."/>
            <person name="Daniel R."/>
        </authorList>
    </citation>
    <scope>NUCLEOTIDE SEQUENCE [LARGE SCALE GENOMIC DNA]</scope>
    <source>
        <strain evidence="2 3">DSM 17494</strain>
    </source>
</reference>
<dbReference type="OrthoDB" id="7456251at2"/>
<dbReference type="RefSeq" id="WP_088331825.1">
    <property type="nucleotide sequence ID" value="NZ_NBBJ01000001.1"/>
</dbReference>
<dbReference type="Proteomes" id="UP000197783">
    <property type="component" value="Unassembled WGS sequence"/>
</dbReference>
<feature type="region of interest" description="Disordered" evidence="1">
    <location>
        <begin position="592"/>
        <end position="627"/>
    </location>
</feature>
<dbReference type="EMBL" id="NBBJ01000001">
    <property type="protein sequence ID" value="OWK32301.1"/>
    <property type="molecule type" value="Genomic_DNA"/>
</dbReference>
<dbReference type="AlphaFoldDB" id="A0A245ZRD7"/>
<comment type="caution">
    <text evidence="2">The sequence shown here is derived from an EMBL/GenBank/DDBJ whole genome shotgun (WGS) entry which is preliminary data.</text>
</comment>
<gene>
    <name evidence="2" type="ORF">SPMU_06230</name>
</gene>